<dbReference type="PANTHER" id="PTHR47958">
    <property type="entry name" value="ATP-DEPENDENT RNA HELICASE DBP3"/>
    <property type="match status" value="1"/>
</dbReference>
<dbReference type="Gramene" id="TraesCS4A02G141400.1">
    <property type="protein sequence ID" value="TraesCS4A02G141400.1"/>
    <property type="gene ID" value="TraesCS4A02G141400"/>
</dbReference>
<dbReference type="Pfam" id="PF00271">
    <property type="entry name" value="Helicase_C"/>
    <property type="match status" value="1"/>
</dbReference>
<dbReference type="PaxDb" id="4565-Traes_4AS_0A4AE3455.1"/>
<evidence type="ECO:0000256" key="9">
    <source>
        <dbReference type="PROSITE-ProRule" id="PRU00552"/>
    </source>
</evidence>
<feature type="domain" description="DEAD-box RNA helicase Q" evidence="13">
    <location>
        <begin position="197"/>
        <end position="225"/>
    </location>
</feature>
<dbReference type="InterPro" id="IPR014001">
    <property type="entry name" value="Helicase_ATP-bd"/>
</dbReference>
<reference evidence="14" key="1">
    <citation type="submission" date="2018-08" db="EMBL/GenBank/DDBJ databases">
        <authorList>
            <person name="Rossello M."/>
        </authorList>
    </citation>
    <scope>NUCLEOTIDE SEQUENCE [LARGE SCALE GENOMIC DNA]</scope>
    <source>
        <strain evidence="14">cv. Chinese Spring</strain>
    </source>
</reference>
<protein>
    <recommendedName>
        <fullName evidence="1">RNA helicase</fullName>
        <ecNumber evidence="1">3.6.4.13</ecNumber>
    </recommendedName>
</protein>
<feature type="domain" description="Helicase C-terminal" evidence="12">
    <location>
        <begin position="441"/>
        <end position="592"/>
    </location>
</feature>
<dbReference type="OMA" id="CYRSWVR"/>
<evidence type="ECO:0000256" key="2">
    <source>
        <dbReference type="ARBA" id="ARBA00022741"/>
    </source>
</evidence>
<gene>
    <name evidence="14" type="primary">LOC123085867</name>
</gene>
<dbReference type="Proteomes" id="UP000019116">
    <property type="component" value="Chromosome 4A"/>
</dbReference>
<dbReference type="SUPFAM" id="SSF52540">
    <property type="entry name" value="P-loop containing nucleoside triphosphate hydrolases"/>
    <property type="match status" value="1"/>
</dbReference>
<dbReference type="GO" id="GO:0003729">
    <property type="term" value="F:mRNA binding"/>
    <property type="evidence" value="ECO:0000318"/>
    <property type="project" value="GO_Central"/>
</dbReference>
<evidence type="ECO:0000259" key="12">
    <source>
        <dbReference type="PROSITE" id="PS51194"/>
    </source>
</evidence>
<feature type="region of interest" description="Disordered" evidence="10">
    <location>
        <begin position="18"/>
        <end position="170"/>
    </location>
</feature>
<dbReference type="Gramene" id="TraesCLE_scaffold_028064_01G000100.1">
    <property type="protein sequence ID" value="TraesCLE_scaffold_028064_01G000100.1"/>
    <property type="gene ID" value="TraesCLE_scaffold_028064_01G000100"/>
</dbReference>
<dbReference type="GO" id="GO:0005634">
    <property type="term" value="C:nucleus"/>
    <property type="evidence" value="ECO:0000318"/>
    <property type="project" value="GO_Central"/>
</dbReference>
<evidence type="ECO:0000256" key="1">
    <source>
        <dbReference type="ARBA" id="ARBA00012552"/>
    </source>
</evidence>
<dbReference type="STRING" id="4565.A0A3B6HRL5"/>
<dbReference type="Gramene" id="TraesCS4A03G0317200.1">
    <property type="protein sequence ID" value="TraesCS4A03G0317200.1.CDS"/>
    <property type="gene ID" value="TraesCS4A03G0317200"/>
</dbReference>
<dbReference type="InterPro" id="IPR014014">
    <property type="entry name" value="RNA_helicase_DEAD_Q_motif"/>
</dbReference>
<dbReference type="PROSITE" id="PS51194">
    <property type="entry name" value="HELICASE_CTER"/>
    <property type="match status" value="1"/>
</dbReference>
<dbReference type="CDD" id="cd18787">
    <property type="entry name" value="SF2_C_DEAD"/>
    <property type="match status" value="1"/>
</dbReference>
<evidence type="ECO:0000259" key="11">
    <source>
        <dbReference type="PROSITE" id="PS51192"/>
    </source>
</evidence>
<keyword evidence="3" id="KW-0378">Hydrolase</keyword>
<sequence length="656" mass="70912">MEWTCSLGFPSRTLRFSRKLHPTTTDRNTAESRSLKKKQCPPRLLPPPPPRRSHLTMAAPSRTSWADVADAEPAPPAPVPAAAPATSNGPARADRSSYVPPHLRNRSSNAPPVSSAPPPRAAPGLLGRPTGGVGGRFGGGGAPPRRWDREPNPFGDEEEVPAEPVPFDEHQNTGINFEAYEDIPVETSGREVPPAVGTFAEIDLGAALNDNIRRCKYVRPTPVQRHAIPISLAGRDLMACAQTGSGKTAAFCFPIISGIMRGPPMQRSQRGGSRTACPLALILSPTRELSMQIHEEARKFSYQTGVRVVVAYGGAPITQQLRDLERGVDILVATPGRLVDLLERARVSLQSIRYLALDEADRMLDMGFEPQVRRIVEQMDMPPRGVRQTLLFSATFPGEIQRMASDFLENYIFLAVGRVGSSTELIAQRVEFVQEADKRSHLMDLLHAQRDSSEQGKQALTLVFVETKRGADSLENWLCTNGFPATSIHGDRNQQEREYALRSFKSGQTPILVATDVAARGLDIPHVAHVVNFDLPNDIDDYVHRIGRTGRAGKSGIATAFFNDNNSSMAKSLADLMQESNQEVPAWLTRYAARPSYGGGGGRNRRGAGGGSRFGGRDFRRESSSFGKGGGASDYAGGSSYGGGGYGGAGAPSAWD</sequence>
<dbReference type="FunFam" id="3.40.50.300:FF:000008">
    <property type="entry name" value="ATP-dependent RNA helicase RhlB"/>
    <property type="match status" value="1"/>
</dbReference>
<keyword evidence="6" id="KW-0694">RNA-binding</keyword>
<dbReference type="Gramene" id="TraesRN4A0100323200.1">
    <property type="protein sequence ID" value="TraesRN4A0100323200.1"/>
    <property type="gene ID" value="TraesRN4A0100323200"/>
</dbReference>
<evidence type="ECO:0000256" key="8">
    <source>
        <dbReference type="ARBA" id="ARBA00047984"/>
    </source>
</evidence>
<evidence type="ECO:0000313" key="14">
    <source>
        <dbReference type="EnsemblPlants" id="TraesCS4A02G141400.1"/>
    </source>
</evidence>
<dbReference type="InterPro" id="IPR027417">
    <property type="entry name" value="P-loop_NTPase"/>
</dbReference>
<dbReference type="EC" id="3.6.4.13" evidence="1"/>
<feature type="compositionally biased region" description="Gly residues" evidence="10">
    <location>
        <begin position="639"/>
        <end position="650"/>
    </location>
</feature>
<dbReference type="FunFam" id="3.40.50.300:FF:000397">
    <property type="entry name" value="Probable ATP-dependent RNA helicase DDX4"/>
    <property type="match status" value="1"/>
</dbReference>
<comment type="similarity">
    <text evidence="7">Belongs to the DEAD box helicase family. DDX3/DED1 subfamily.</text>
</comment>
<dbReference type="OrthoDB" id="196131at2759"/>
<dbReference type="SMART" id="SM00490">
    <property type="entry name" value="HELICc"/>
    <property type="match status" value="1"/>
</dbReference>
<dbReference type="Gramene" id="TraesWEE_scaffold_006009_01G000100.1">
    <property type="protein sequence ID" value="TraesWEE_scaffold_006009_01G000100.1"/>
    <property type="gene ID" value="TraesWEE_scaffold_006009_01G000100"/>
</dbReference>
<keyword evidence="5" id="KW-0067">ATP-binding</keyword>
<dbReference type="InterPro" id="IPR011545">
    <property type="entry name" value="DEAD/DEAH_box_helicase_dom"/>
</dbReference>
<dbReference type="PROSITE" id="PS51192">
    <property type="entry name" value="HELICASE_ATP_BIND_1"/>
    <property type="match status" value="1"/>
</dbReference>
<dbReference type="CDD" id="cd17967">
    <property type="entry name" value="DEADc_DDX3_DDX4"/>
    <property type="match status" value="1"/>
</dbReference>
<comment type="catalytic activity">
    <reaction evidence="8">
        <text>ATP + H2O = ADP + phosphate + H(+)</text>
        <dbReference type="Rhea" id="RHEA:13065"/>
        <dbReference type="ChEBI" id="CHEBI:15377"/>
        <dbReference type="ChEBI" id="CHEBI:15378"/>
        <dbReference type="ChEBI" id="CHEBI:30616"/>
        <dbReference type="ChEBI" id="CHEBI:43474"/>
        <dbReference type="ChEBI" id="CHEBI:456216"/>
        <dbReference type="EC" id="3.6.4.13"/>
    </reaction>
</comment>
<dbReference type="SMART" id="SM00487">
    <property type="entry name" value="DEXDc"/>
    <property type="match status" value="1"/>
</dbReference>
<dbReference type="GO" id="GO:0003724">
    <property type="term" value="F:RNA helicase activity"/>
    <property type="evidence" value="ECO:0000318"/>
    <property type="project" value="GO_Central"/>
</dbReference>
<dbReference type="GO" id="GO:0005524">
    <property type="term" value="F:ATP binding"/>
    <property type="evidence" value="ECO:0007669"/>
    <property type="project" value="UniProtKB-KW"/>
</dbReference>
<keyword evidence="4" id="KW-0347">Helicase</keyword>
<feature type="region of interest" description="Disordered" evidence="10">
    <location>
        <begin position="598"/>
        <end position="656"/>
    </location>
</feature>
<dbReference type="Gene3D" id="3.40.50.300">
    <property type="entry name" value="P-loop containing nucleotide triphosphate hydrolases"/>
    <property type="match status" value="2"/>
</dbReference>
<dbReference type="Gramene" id="TraesROB_scaffold_000413_01G000100.1">
    <property type="protein sequence ID" value="TraesROB_scaffold_000413_01G000100.1"/>
    <property type="gene ID" value="TraesROB_scaffold_000413_01G000100"/>
</dbReference>
<feature type="compositionally biased region" description="Gly residues" evidence="10">
    <location>
        <begin position="129"/>
        <end position="142"/>
    </location>
</feature>
<evidence type="ECO:0000256" key="6">
    <source>
        <dbReference type="ARBA" id="ARBA00022884"/>
    </source>
</evidence>
<dbReference type="InterPro" id="IPR044763">
    <property type="entry name" value="Ded1/Dbp1_DEADc"/>
</dbReference>
<dbReference type="Pfam" id="PF00270">
    <property type="entry name" value="DEAD"/>
    <property type="match status" value="1"/>
</dbReference>
<evidence type="ECO:0000256" key="7">
    <source>
        <dbReference type="ARBA" id="ARBA00024358"/>
    </source>
</evidence>
<name>A0A3B6HRL5_WHEAT</name>
<dbReference type="SMR" id="A0A3B6HRL5"/>
<evidence type="ECO:0000256" key="10">
    <source>
        <dbReference type="SAM" id="MobiDB-lite"/>
    </source>
</evidence>
<proteinExistence type="inferred from homology"/>
<evidence type="ECO:0000259" key="13">
    <source>
        <dbReference type="PROSITE" id="PS51195"/>
    </source>
</evidence>
<evidence type="ECO:0000256" key="4">
    <source>
        <dbReference type="ARBA" id="ARBA00022806"/>
    </source>
</evidence>
<dbReference type="InterPro" id="IPR001650">
    <property type="entry name" value="Helicase_C-like"/>
</dbReference>
<organism evidence="14">
    <name type="scientific">Triticum aestivum</name>
    <name type="common">Wheat</name>
    <dbReference type="NCBI Taxonomy" id="4565"/>
    <lineage>
        <taxon>Eukaryota</taxon>
        <taxon>Viridiplantae</taxon>
        <taxon>Streptophyta</taxon>
        <taxon>Embryophyta</taxon>
        <taxon>Tracheophyta</taxon>
        <taxon>Spermatophyta</taxon>
        <taxon>Magnoliopsida</taxon>
        <taxon>Liliopsida</taxon>
        <taxon>Poales</taxon>
        <taxon>Poaceae</taxon>
        <taxon>BOP clade</taxon>
        <taxon>Pooideae</taxon>
        <taxon>Triticodae</taxon>
        <taxon>Triticeae</taxon>
        <taxon>Triticinae</taxon>
        <taxon>Triticum</taxon>
    </lineage>
</organism>
<dbReference type="AlphaFoldDB" id="A0A3B6HRL5"/>
<dbReference type="GO" id="GO:0016787">
    <property type="term" value="F:hydrolase activity"/>
    <property type="evidence" value="ECO:0007669"/>
    <property type="project" value="UniProtKB-KW"/>
</dbReference>
<feature type="short sequence motif" description="Q motif" evidence="9">
    <location>
        <begin position="197"/>
        <end position="225"/>
    </location>
</feature>
<feature type="domain" description="Helicase ATP-binding" evidence="11">
    <location>
        <begin position="228"/>
        <end position="414"/>
    </location>
</feature>
<dbReference type="PROSITE" id="PS51195">
    <property type="entry name" value="Q_MOTIF"/>
    <property type="match status" value="1"/>
</dbReference>
<evidence type="ECO:0000256" key="3">
    <source>
        <dbReference type="ARBA" id="ARBA00022801"/>
    </source>
</evidence>
<dbReference type="EnsemblPlants" id="TraesCS4A02G141400.1">
    <property type="protein sequence ID" value="TraesCS4A02G141400.1"/>
    <property type="gene ID" value="TraesCS4A02G141400"/>
</dbReference>
<feature type="compositionally biased region" description="Gly residues" evidence="10">
    <location>
        <begin position="598"/>
        <end position="614"/>
    </location>
</feature>
<reference evidence="14" key="2">
    <citation type="submission" date="2018-10" db="UniProtKB">
        <authorList>
            <consortium name="EnsemblPlants"/>
        </authorList>
    </citation>
    <scope>IDENTIFICATION</scope>
</reference>
<evidence type="ECO:0000256" key="5">
    <source>
        <dbReference type="ARBA" id="ARBA00022840"/>
    </source>
</evidence>
<keyword evidence="15" id="KW-1185">Reference proteome</keyword>
<evidence type="ECO:0000313" key="15">
    <source>
        <dbReference type="Proteomes" id="UP000019116"/>
    </source>
</evidence>
<keyword evidence="2" id="KW-0547">Nucleotide-binding</keyword>
<accession>A0A3B6HRL5</accession>